<proteinExistence type="predicted"/>
<evidence type="ECO:0000256" key="1">
    <source>
        <dbReference type="SAM" id="SignalP"/>
    </source>
</evidence>
<evidence type="ECO:0000313" key="3">
    <source>
        <dbReference type="Proteomes" id="UP000019151"/>
    </source>
</evidence>
<accession>W0RMR6</accession>
<sequence>MSLPSRSCRALAAAAVTLAALALRAPDAGAQARVPRGASSQPTVTMSLTAGGRRLDATGAGSCQHASQASIYGVPAAVWTAQLAPATGPSVLLTLWRPSNAGGASQFSLSLGGGGTTHTIATVKGGTVTGSGTVSLAPKGDGGEFTIDGTTAKGAAIRGTVLCSRFTPLVAEGG</sequence>
<keyword evidence="3" id="KW-1185">Reference proteome</keyword>
<organism evidence="2 3">
    <name type="scientific">Gemmatirosa kalamazoonensis</name>
    <dbReference type="NCBI Taxonomy" id="861299"/>
    <lineage>
        <taxon>Bacteria</taxon>
        <taxon>Pseudomonadati</taxon>
        <taxon>Gemmatimonadota</taxon>
        <taxon>Gemmatimonadia</taxon>
        <taxon>Gemmatimonadales</taxon>
        <taxon>Gemmatimonadaceae</taxon>
        <taxon>Gemmatirosa</taxon>
    </lineage>
</organism>
<dbReference type="KEGG" id="gba:J421_4083"/>
<dbReference type="Proteomes" id="UP000019151">
    <property type="component" value="Chromosome"/>
</dbReference>
<keyword evidence="1" id="KW-0732">Signal</keyword>
<dbReference type="AlphaFoldDB" id="W0RMR6"/>
<dbReference type="HOGENOM" id="CLU_1537899_0_0_0"/>
<protein>
    <submittedName>
        <fullName evidence="2">Uncharacterized protein</fullName>
    </submittedName>
</protein>
<dbReference type="RefSeq" id="WP_025413064.1">
    <property type="nucleotide sequence ID" value="NZ_CP007128.1"/>
</dbReference>
<feature type="chain" id="PRO_5004794334" evidence="1">
    <location>
        <begin position="31"/>
        <end position="174"/>
    </location>
</feature>
<name>W0RMR6_9BACT</name>
<feature type="signal peptide" evidence="1">
    <location>
        <begin position="1"/>
        <end position="30"/>
    </location>
</feature>
<dbReference type="InParanoid" id="W0RMR6"/>
<gene>
    <name evidence="2" type="ORF">J421_4083</name>
</gene>
<dbReference type="EMBL" id="CP007128">
    <property type="protein sequence ID" value="AHG91620.1"/>
    <property type="molecule type" value="Genomic_DNA"/>
</dbReference>
<evidence type="ECO:0000313" key="2">
    <source>
        <dbReference type="EMBL" id="AHG91620.1"/>
    </source>
</evidence>
<reference evidence="2 3" key="1">
    <citation type="journal article" date="2014" name="Genome Announc.">
        <title>Genome Sequence and Methylome of Soil Bacterium Gemmatirosa kalamazoonensis KBS708T, a Member of the Rarely Cultivated Gemmatimonadetes Phylum.</title>
        <authorList>
            <person name="Debruyn J.M."/>
            <person name="Radosevich M."/>
            <person name="Wommack K.E."/>
            <person name="Polson S.W."/>
            <person name="Hauser L.J."/>
            <person name="Fawaz M.N."/>
            <person name="Korlach J."/>
            <person name="Tsai Y.C."/>
        </authorList>
    </citation>
    <scope>NUCLEOTIDE SEQUENCE [LARGE SCALE GENOMIC DNA]</scope>
    <source>
        <strain evidence="2 3">KBS708</strain>
    </source>
</reference>
<dbReference type="STRING" id="861299.J421_4083"/>